<dbReference type="Pfam" id="PF13365">
    <property type="entry name" value="Trypsin_2"/>
    <property type="match status" value="1"/>
</dbReference>
<keyword evidence="2" id="KW-0732">Signal</keyword>
<keyword evidence="5" id="KW-0540">Nuclease</keyword>
<comment type="caution">
    <text evidence="5">The sequence shown here is derived from an EMBL/GenBank/DDBJ whole genome shotgun (WGS) entry which is preliminary data.</text>
</comment>
<gene>
    <name evidence="5" type="ORF">EHYA_09544</name>
</gene>
<dbReference type="SUPFAM" id="SSF50494">
    <property type="entry name" value="Trypsin-like serine proteases"/>
    <property type="match status" value="1"/>
</dbReference>
<keyword evidence="4" id="KW-0720">Serine protease</keyword>
<evidence type="ECO:0000256" key="3">
    <source>
        <dbReference type="ARBA" id="ARBA00022801"/>
    </source>
</evidence>
<dbReference type="GO" id="GO:0004519">
    <property type="term" value="F:endonuclease activity"/>
    <property type="evidence" value="ECO:0007669"/>
    <property type="project" value="UniProtKB-KW"/>
</dbReference>
<name>A0A401Z4J8_9ACTN</name>
<protein>
    <submittedName>
        <fullName evidence="5">Endonuclease</fullName>
    </submittedName>
</protein>
<sequence length="664" mass="70535">MEISGNDGTATSAADERLVGRLRAAAARYAAAEADRSTIEARRADGRRFPDDDHRLQLRAARLVEQHEVPGQVLLATSPQESGPGLAERIIGATNDLQSLNFLARGMRAAACVARIWYSTGGPVQPQATGFLVSPSLLLTNHHVFPDAATARGAFAEFGAEMGIDNDLPAHTTRFTPDPDTLFLTDEDLDFALVALRPGGDGRPAGQVFGHLWLLAAEGKLVIGDPVNVIGHPDGRLKEIAIRQNRFTQRFDDFLQYETDTEPGNSGSPVFNDQWETVALHHSGVPAHDASGAVLNLHDQPWRPEQGQAEIKWIANEGVRISVILARLAALTTGDAQRALLAELGPGSGLGSAPALLSTVPAPRPPIEVTEAVPVAGATGRPEAFGGRLRLVFVHGRSQQGRDPDELRRGWAAGLNSGLTLAGLPTIDPADVWFPYYGDRLVQVMESALPGEAPLSASARELYDRLLDEAARRAGMPPPEAAEPATESIWDHVVRTTREPLGWIAAHTGVDRLVIKAAFKDVAAYLDQDDTRTAVLDQVLAGMPADGPVVLVAHSLGTVVAMDLLTRLGPAVPVAGLITVGSPLGMDTVYSRLRIGGPHLPPIAGPWLNAWCRTDPVAIGCPLADDWSGLAAECSVANPLDRAHDIGAYLGHPEVATAIGRLLG</sequence>
<dbReference type="SUPFAM" id="SSF53474">
    <property type="entry name" value="alpha/beta-Hydrolases"/>
    <property type="match status" value="1"/>
</dbReference>
<dbReference type="PANTHER" id="PTHR36234:SF5">
    <property type="entry name" value="LYSYL ENDOPEPTIDASE"/>
    <property type="match status" value="1"/>
</dbReference>
<dbReference type="GO" id="GO:0004252">
    <property type="term" value="F:serine-type endopeptidase activity"/>
    <property type="evidence" value="ECO:0007669"/>
    <property type="project" value="InterPro"/>
</dbReference>
<keyword evidence="5" id="KW-0255">Endonuclease</keyword>
<dbReference type="InterPro" id="IPR029058">
    <property type="entry name" value="AB_hydrolase_fold"/>
</dbReference>
<dbReference type="GO" id="GO:0006508">
    <property type="term" value="P:proteolysis"/>
    <property type="evidence" value="ECO:0007669"/>
    <property type="project" value="UniProtKB-KW"/>
</dbReference>
<dbReference type="InterPro" id="IPR009003">
    <property type="entry name" value="Peptidase_S1_PA"/>
</dbReference>
<organism evidence="5 6">
    <name type="scientific">Embleya hyalina</name>
    <dbReference type="NCBI Taxonomy" id="516124"/>
    <lineage>
        <taxon>Bacteria</taxon>
        <taxon>Bacillati</taxon>
        <taxon>Actinomycetota</taxon>
        <taxon>Actinomycetes</taxon>
        <taxon>Kitasatosporales</taxon>
        <taxon>Streptomycetaceae</taxon>
        <taxon>Embleya</taxon>
    </lineage>
</organism>
<dbReference type="PRINTS" id="PR01774">
    <property type="entry name" value="EXFOLTOXIN"/>
</dbReference>
<dbReference type="Gene3D" id="2.40.10.10">
    <property type="entry name" value="Trypsin-like serine proteases"/>
    <property type="match status" value="2"/>
</dbReference>
<dbReference type="AlphaFoldDB" id="A0A401Z4J8"/>
<dbReference type="InterPro" id="IPR043504">
    <property type="entry name" value="Peptidase_S1_PA_chymotrypsin"/>
</dbReference>
<dbReference type="PANTHER" id="PTHR36234">
    <property type="entry name" value="LYSYL ENDOPEPTIDASE"/>
    <property type="match status" value="1"/>
</dbReference>
<proteinExistence type="predicted"/>
<evidence type="ECO:0000313" key="6">
    <source>
        <dbReference type="Proteomes" id="UP000286931"/>
    </source>
</evidence>
<evidence type="ECO:0000313" key="5">
    <source>
        <dbReference type="EMBL" id="GCE01770.1"/>
    </source>
</evidence>
<dbReference type="Gene3D" id="3.40.50.1820">
    <property type="entry name" value="alpha/beta hydrolase"/>
    <property type="match status" value="1"/>
</dbReference>
<evidence type="ECO:0000256" key="2">
    <source>
        <dbReference type="ARBA" id="ARBA00022729"/>
    </source>
</evidence>
<dbReference type="InterPro" id="IPR000126">
    <property type="entry name" value="V8_ser_AS"/>
</dbReference>
<evidence type="ECO:0000256" key="4">
    <source>
        <dbReference type="ARBA" id="ARBA00022825"/>
    </source>
</evidence>
<evidence type="ECO:0000256" key="1">
    <source>
        <dbReference type="ARBA" id="ARBA00022670"/>
    </source>
</evidence>
<keyword evidence="6" id="KW-1185">Reference proteome</keyword>
<accession>A0A401Z4J8</accession>
<keyword evidence="3" id="KW-0378">Hydrolase</keyword>
<dbReference type="PROSITE" id="PS00673">
    <property type="entry name" value="V8_SER"/>
    <property type="match status" value="1"/>
</dbReference>
<dbReference type="Proteomes" id="UP000286931">
    <property type="component" value="Unassembled WGS sequence"/>
</dbReference>
<keyword evidence="1" id="KW-0645">Protease</keyword>
<dbReference type="EMBL" id="BIFH01000052">
    <property type="protein sequence ID" value="GCE01770.1"/>
    <property type="molecule type" value="Genomic_DNA"/>
</dbReference>
<dbReference type="InterPro" id="IPR008353">
    <property type="entry name" value="Peptidase_S1B_tx"/>
</dbReference>
<reference evidence="5 6" key="1">
    <citation type="submission" date="2018-12" db="EMBL/GenBank/DDBJ databases">
        <title>Draft genome sequence of Embleya hyalina NBRC 13850T.</title>
        <authorList>
            <person name="Komaki H."/>
            <person name="Hosoyama A."/>
            <person name="Kimura A."/>
            <person name="Ichikawa N."/>
            <person name="Tamura T."/>
        </authorList>
    </citation>
    <scope>NUCLEOTIDE SEQUENCE [LARGE SCALE GENOMIC DNA]</scope>
    <source>
        <strain evidence="5 6">NBRC 13850</strain>
    </source>
</reference>